<evidence type="ECO:0000256" key="2">
    <source>
        <dbReference type="ARBA" id="ARBA00022670"/>
    </source>
</evidence>
<feature type="compositionally biased region" description="Basic residues" evidence="5">
    <location>
        <begin position="20"/>
        <end position="32"/>
    </location>
</feature>
<accession>A0A8B6CDK3</accession>
<keyword evidence="3" id="KW-0378">Hydrolase</keyword>
<dbReference type="AlphaFoldDB" id="A0A8B6CDK3"/>
<feature type="region of interest" description="Disordered" evidence="5">
    <location>
        <begin position="18"/>
        <end position="88"/>
    </location>
</feature>
<evidence type="ECO:0000256" key="4">
    <source>
        <dbReference type="ARBA" id="ARBA00023049"/>
    </source>
</evidence>
<gene>
    <name evidence="6" type="ORF">MGAL_10B042001</name>
</gene>
<dbReference type="Pfam" id="PF08014">
    <property type="entry name" value="MATCAP"/>
    <property type="match status" value="1"/>
</dbReference>
<reference evidence="6" key="1">
    <citation type="submission" date="2018-11" db="EMBL/GenBank/DDBJ databases">
        <authorList>
            <person name="Alioto T."/>
            <person name="Alioto T."/>
        </authorList>
    </citation>
    <scope>NUCLEOTIDE SEQUENCE</scope>
</reference>
<evidence type="ECO:0000313" key="7">
    <source>
        <dbReference type="Proteomes" id="UP000596742"/>
    </source>
</evidence>
<keyword evidence="2" id="KW-0645">Protease</keyword>
<dbReference type="PANTHER" id="PTHR31817:SF0">
    <property type="entry name" value="CHROMOSOME UNDETERMINED SCAFFOLD_67, WHOLE GENOME SHOTGUN SEQUENCE"/>
    <property type="match status" value="1"/>
</dbReference>
<comment type="caution">
    <text evidence="6">The sequence shown here is derived from an EMBL/GenBank/DDBJ whole genome shotgun (WGS) entry which is preliminary data.</text>
</comment>
<proteinExistence type="predicted"/>
<name>A0A8B6CDK3_MYTGA</name>
<comment type="cofactor">
    <cofactor evidence="1">
        <name>Zn(2+)</name>
        <dbReference type="ChEBI" id="CHEBI:29105"/>
    </cofactor>
</comment>
<dbReference type="Proteomes" id="UP000596742">
    <property type="component" value="Unassembled WGS sequence"/>
</dbReference>
<organism evidence="6 7">
    <name type="scientific">Mytilus galloprovincialis</name>
    <name type="common">Mediterranean mussel</name>
    <dbReference type="NCBI Taxonomy" id="29158"/>
    <lineage>
        <taxon>Eukaryota</taxon>
        <taxon>Metazoa</taxon>
        <taxon>Spiralia</taxon>
        <taxon>Lophotrochozoa</taxon>
        <taxon>Mollusca</taxon>
        <taxon>Bivalvia</taxon>
        <taxon>Autobranchia</taxon>
        <taxon>Pteriomorphia</taxon>
        <taxon>Mytilida</taxon>
        <taxon>Mytiloidea</taxon>
        <taxon>Mytilidae</taxon>
        <taxon>Mytilinae</taxon>
        <taxon>Mytilus</taxon>
    </lineage>
</organism>
<dbReference type="SMART" id="SM01154">
    <property type="entry name" value="DUF1704"/>
    <property type="match status" value="1"/>
</dbReference>
<dbReference type="InterPro" id="IPR012548">
    <property type="entry name" value="MATCAP"/>
</dbReference>
<dbReference type="GO" id="GO:0006508">
    <property type="term" value="P:proteolysis"/>
    <property type="evidence" value="ECO:0007669"/>
    <property type="project" value="UniProtKB-KW"/>
</dbReference>
<dbReference type="GO" id="GO:0008237">
    <property type="term" value="F:metallopeptidase activity"/>
    <property type="evidence" value="ECO:0007669"/>
    <property type="project" value="UniProtKB-KW"/>
</dbReference>
<evidence type="ECO:0000256" key="3">
    <source>
        <dbReference type="ARBA" id="ARBA00022801"/>
    </source>
</evidence>
<dbReference type="EMBL" id="UYJE01001576">
    <property type="protein sequence ID" value="VDI03301.1"/>
    <property type="molecule type" value="Genomic_DNA"/>
</dbReference>
<sequence length="438" mass="50507">MSTAVQTNVSSYMYTQVIKNGKKKGKKKKKQKSTPISMTKSASTGRISSNHSNGLTSLSRSNTSENLKLPSISKEYPLSPRLTTPMRMPPALNREILPTACDRRKKMPLLNAIKPENEKSEKERFFRANYNYNPYFIYRFPAPPEVLERISTPSDKLLNIAILIMEIAIDRYGSYEEFENQTGGPVLGRSQIITLVKNYVKRENLENEIMLNLSEDLLSRGSMTRVKGKPTLNVRIVNLRQYWVEGLLRHEIGTHYLRSMNNKFQPWSNWKVRTELGMAPMNPTEEGLASLHSVLLRKDPCLWRCALLYYTVYKAAHLSLKELFIDLGKFVNDPQVRWDYCIRAKRGQADTSRPGAFCKDQVYLDGALQILKNRRHLDFHSLLRYGKISYRDIDIISDIAELEYTRIPSFMEDLHAYRGHLDRICDANGLTDDILMKV</sequence>
<evidence type="ECO:0000256" key="1">
    <source>
        <dbReference type="ARBA" id="ARBA00001947"/>
    </source>
</evidence>
<keyword evidence="4" id="KW-0482">Metalloprotease</keyword>
<protein>
    <submittedName>
        <fullName evidence="6">Uncharacterized protein</fullName>
    </submittedName>
</protein>
<dbReference type="PANTHER" id="PTHR31817">
    <property type="match status" value="1"/>
</dbReference>
<feature type="compositionally biased region" description="Polar residues" evidence="5">
    <location>
        <begin position="33"/>
        <end position="66"/>
    </location>
</feature>
<dbReference type="OrthoDB" id="449345at2759"/>
<keyword evidence="7" id="KW-1185">Reference proteome</keyword>
<evidence type="ECO:0000313" key="6">
    <source>
        <dbReference type="EMBL" id="VDI03301.1"/>
    </source>
</evidence>
<evidence type="ECO:0000256" key="5">
    <source>
        <dbReference type="SAM" id="MobiDB-lite"/>
    </source>
</evidence>